<sequence length="377" mass="42940">MRFSPYAYLLSFILLFVTAIPVEAAKLRGREEMLIQVSVSPDSTLVSKQTVHSSSTLARMLTKGPGLDEKREPRPVRATIQVKGRTFLLGFDGALYDRSRKKLVRLPPESFRELDGYVTVLEQRHYGKPIPWSEVRQHFRRMSYATVIDLETGKQFRVQRRAGSRHADVQPVTRQDTKIMKQIYQGKWSWKRRAILVDVDGKHYAASMHGMPHGAGAIKGNQFPGHFCIHFTGSSTHRKKEPDPSHSFMILKASGKLYAAILSADPQKLVDYFLTSLHEHDRYSLRLAADNFPLPDPLKNIESIKRQSPFAKLETDGLLAVSIPVQVEYAYKTGPARGGTWIFSVARYTPLDPWRIADIHIEKKSTKKKKKSRTKRS</sequence>
<proteinExistence type="predicted"/>
<evidence type="ECO:0000313" key="1">
    <source>
        <dbReference type="EMBL" id="USG64111.1"/>
    </source>
</evidence>
<organism evidence="1 2">
    <name type="scientific">Brevibacillus ruminantium</name>
    <dbReference type="NCBI Taxonomy" id="2950604"/>
    <lineage>
        <taxon>Bacteria</taxon>
        <taxon>Bacillati</taxon>
        <taxon>Bacillota</taxon>
        <taxon>Bacilli</taxon>
        <taxon>Bacillales</taxon>
        <taxon>Paenibacillaceae</taxon>
        <taxon>Brevibacillus</taxon>
    </lineage>
</organism>
<keyword evidence="2" id="KW-1185">Reference proteome</keyword>
<protein>
    <submittedName>
        <fullName evidence="1">Uncharacterized protein</fullName>
    </submittedName>
</protein>
<gene>
    <name evidence="1" type="ORF">NDK47_18355</name>
</gene>
<dbReference type="RefSeq" id="WP_251871228.1">
    <property type="nucleotide sequence ID" value="NZ_CP098755.1"/>
</dbReference>
<reference evidence="1" key="1">
    <citation type="submission" date="2022-06" db="EMBL/GenBank/DDBJ databases">
        <title>Genome sequencing of Brevibacillus sp. BB3-R1.</title>
        <authorList>
            <person name="Heo J."/>
            <person name="Lee D."/>
            <person name="Won M."/>
            <person name="Han B.-H."/>
            <person name="Hong S.-B."/>
            <person name="Kwon S.-W."/>
        </authorList>
    </citation>
    <scope>NUCLEOTIDE SEQUENCE</scope>
    <source>
        <strain evidence="1">BB3-R1</strain>
    </source>
</reference>
<accession>A0ABY4WBA1</accession>
<name>A0ABY4WBA1_9BACL</name>
<evidence type="ECO:0000313" key="2">
    <source>
        <dbReference type="Proteomes" id="UP001056500"/>
    </source>
</evidence>
<dbReference type="EMBL" id="CP098755">
    <property type="protein sequence ID" value="USG64111.1"/>
    <property type="molecule type" value="Genomic_DNA"/>
</dbReference>
<dbReference type="Proteomes" id="UP001056500">
    <property type="component" value="Chromosome"/>
</dbReference>